<dbReference type="Pfam" id="PF18998">
    <property type="entry name" value="Flg_new_2"/>
    <property type="match status" value="1"/>
</dbReference>
<organism evidence="2 3">
    <name type="scientific">Runella rosea</name>
    <dbReference type="NCBI Taxonomy" id="2259595"/>
    <lineage>
        <taxon>Bacteria</taxon>
        <taxon>Pseudomonadati</taxon>
        <taxon>Bacteroidota</taxon>
        <taxon>Cytophagia</taxon>
        <taxon>Cytophagales</taxon>
        <taxon>Spirosomataceae</taxon>
        <taxon>Runella</taxon>
    </lineage>
</organism>
<dbReference type="EMBL" id="CP030850">
    <property type="protein sequence ID" value="AXE17706.1"/>
    <property type="molecule type" value="Genomic_DNA"/>
</dbReference>
<reference evidence="2 3" key="1">
    <citation type="submission" date="2018-07" db="EMBL/GenBank/DDBJ databases">
        <title>Genome sequencing of Runella.</title>
        <authorList>
            <person name="Baek M.-G."/>
            <person name="Yi H."/>
        </authorList>
    </citation>
    <scope>NUCLEOTIDE SEQUENCE [LARGE SCALE GENOMIC DNA]</scope>
    <source>
        <strain evidence="2 3">HYN0085</strain>
    </source>
</reference>
<protein>
    <submittedName>
        <fullName evidence="2">Spore coat protein CotH</fullName>
    </submittedName>
</protein>
<name>A0A344TGD5_9BACT</name>
<dbReference type="SUPFAM" id="SSF74853">
    <property type="entry name" value="Lamin A/C globular tail domain"/>
    <property type="match status" value="1"/>
</dbReference>
<evidence type="ECO:0000313" key="2">
    <source>
        <dbReference type="EMBL" id="AXE17706.1"/>
    </source>
</evidence>
<keyword evidence="2" id="KW-0946">Virion</keyword>
<dbReference type="PROSITE" id="PS51841">
    <property type="entry name" value="LTD"/>
    <property type="match status" value="1"/>
</dbReference>
<dbReference type="InterPro" id="IPR044060">
    <property type="entry name" value="Bacterial_rp_domain"/>
</dbReference>
<proteinExistence type="predicted"/>
<dbReference type="Gene3D" id="2.60.40.1260">
    <property type="entry name" value="Lamin Tail domain"/>
    <property type="match status" value="1"/>
</dbReference>
<evidence type="ECO:0000313" key="3">
    <source>
        <dbReference type="Proteomes" id="UP000251993"/>
    </source>
</evidence>
<dbReference type="InterPro" id="IPR036415">
    <property type="entry name" value="Lamin_tail_dom_sf"/>
</dbReference>
<dbReference type="Proteomes" id="UP000251993">
    <property type="component" value="Chromosome"/>
</dbReference>
<dbReference type="Pfam" id="PF00932">
    <property type="entry name" value="LTD"/>
    <property type="match status" value="1"/>
</dbReference>
<dbReference type="InterPro" id="IPR055015">
    <property type="entry name" value="GCX_COOH"/>
</dbReference>
<dbReference type="Pfam" id="PF08757">
    <property type="entry name" value="CotH"/>
    <property type="match status" value="1"/>
</dbReference>
<evidence type="ECO:0000259" key="1">
    <source>
        <dbReference type="PROSITE" id="PS51841"/>
    </source>
</evidence>
<dbReference type="AlphaFoldDB" id="A0A344TGD5"/>
<keyword evidence="3" id="KW-1185">Reference proteome</keyword>
<dbReference type="NCBIfam" id="NF045639">
    <property type="entry name" value="GCX_COOH"/>
    <property type="match status" value="1"/>
</dbReference>
<gene>
    <name evidence="2" type="ORF">DR864_08130</name>
</gene>
<accession>A0A344TGD5</accession>
<keyword evidence="2" id="KW-0167">Capsid protein</keyword>
<dbReference type="OrthoDB" id="9806464at2"/>
<sequence length="1108" mass="123391">MKNSFVNSHCAVDKMVCTWMREPKNCIAFLIKINQIEDRFVMKHFLFGLIFFLHITSLCAQVKINEVMASNQNTITDNAGEYSDWIELYNSSGSPVDLAGFYMTDTYSNLMKFRFSTTPGQVVVPANGYLVIWASSTVSRGANHTSFSLSADGERVALVDDDGVTIIDSLSFGPQPMDISYGRLPNGGVGLKYFKPASPGATNVEANSYNELLAAPAFSHSGGFYNSSFMLSMNHPDPSVKIYYTIDGSVPDSTKLTPQNYEYRNAFPGPSLYQTYQSYKYTSSISVVDPSSMPNKISMMASTHSQMLNYLPASPIYKGKIVRAIAVKPGALPSEITSSSFFFSPSGANKFTLPVVSIMSQEDGLFDYYNGIYVPGIDFDNWRLANPNQGPDTDNPANYRRTGEAAERASHFEIIESDTVVYKQDIGLRIHGGWSRGYRFKSLRIYGTDQYKTIENSIFPDLPYSEYKTFILRNSGNDYAGTLFKDAFIHGSVAHLKMDIQAYRPSILFLNGEYWGIHNLRQRQDKHYYAQKYGVDADNLDVIGTEVDEGDTQHYDAMLNYINVNNISNATHYNYIKTQMDVESFIDYEIAEIYYNNWDWGPNNIKLWRLRTPYNSNAAYGHDGRWRWSLYDTDHAMTEPTQNRLSIASTIGTVGSPGFLLGKLLLNETFKFAFINRFADLMNTAFLPAHLTQLVNAKRDGISAEIPAHLDRWKTLASSTEWLTKINDCINFIQQRPNNQRGQIQGKFGISGQYDLTVNVSNPDHGYVKVNTIDILPTTPGVSSTPYPWTGRYYNGIPVQLRAYGKTGYKFKHWSYNATTSTDSVLTVTPGIVYTAVFEVMILSENPVPVAASLEGACGYSFKEWSDVSAAGTSPANMKFVYMEDSDPGVNSAIVGFTTGLYNLTSRTRIKGLNAEGVSFINTDNGNTGYPGAKLGGAILALSTQNKSEIIIRWKGRTKSIGAQQHAIRLQYRIGDIVDFVDLLNESNQVIEYNRGLVGDSAVFEVKLPVALMNQPYIQLLWRYYRKVVTSGSRDELGVDDIFVETKRVVNGPTVAGASTQQEGMLVSTASVASTSNVLYDAKRFVELNPGFNTSQGAVFRAQISGCP</sequence>
<dbReference type="KEGG" id="run:DR864_08130"/>
<dbReference type="InterPro" id="IPR014867">
    <property type="entry name" value="Spore_coat_CotH_CotH2/3/7"/>
</dbReference>
<dbReference type="InterPro" id="IPR001322">
    <property type="entry name" value="Lamin_tail_dom"/>
</dbReference>
<feature type="domain" description="LTD" evidence="1">
    <location>
        <begin position="56"/>
        <end position="174"/>
    </location>
</feature>